<reference evidence="2 3" key="1">
    <citation type="submission" date="2022-04" db="EMBL/GenBank/DDBJ databases">
        <title>Human microbiome associated bacterial genomes.</title>
        <authorList>
            <person name="Sandstrom S."/>
            <person name="Salamzade R."/>
            <person name="Kalan L.R."/>
        </authorList>
    </citation>
    <scope>NUCLEOTIDE SEQUENCE [LARGE SCALE GENOMIC DNA]</scope>
    <source>
        <strain evidence="3">p3-SID1799</strain>
    </source>
</reference>
<organism evidence="2 3">
    <name type="scientific">Pseudoclavibacter albus</name>
    <dbReference type="NCBI Taxonomy" id="272241"/>
    <lineage>
        <taxon>Bacteria</taxon>
        <taxon>Bacillati</taxon>
        <taxon>Actinomycetota</taxon>
        <taxon>Actinomycetes</taxon>
        <taxon>Micrococcales</taxon>
        <taxon>Microbacteriaceae</taxon>
        <taxon>Pseudoclavibacter</taxon>
    </lineage>
</organism>
<gene>
    <name evidence="2" type="ORF">M3D15_04960</name>
</gene>
<keyword evidence="3" id="KW-1185">Reference proteome</keyword>
<evidence type="ECO:0000256" key="1">
    <source>
        <dbReference type="SAM" id="MobiDB-lite"/>
    </source>
</evidence>
<proteinExistence type="predicted"/>
<evidence type="ECO:0000313" key="2">
    <source>
        <dbReference type="EMBL" id="MCT2042684.1"/>
    </source>
</evidence>
<evidence type="ECO:0000313" key="3">
    <source>
        <dbReference type="Proteomes" id="UP001525379"/>
    </source>
</evidence>
<feature type="compositionally biased region" description="Basic and acidic residues" evidence="1">
    <location>
        <begin position="121"/>
        <end position="131"/>
    </location>
</feature>
<dbReference type="EMBL" id="JALXSQ010000014">
    <property type="protein sequence ID" value="MCT2042684.1"/>
    <property type="molecule type" value="Genomic_DNA"/>
</dbReference>
<dbReference type="Proteomes" id="UP001525379">
    <property type="component" value="Unassembled WGS sequence"/>
</dbReference>
<comment type="caution">
    <text evidence="2">The sequence shown here is derived from an EMBL/GenBank/DDBJ whole genome shotgun (WGS) entry which is preliminary data.</text>
</comment>
<name>A0ABT2HWI9_9MICO</name>
<accession>A0ABT2HWI9</accession>
<protein>
    <submittedName>
        <fullName evidence="2">Uncharacterized protein</fullName>
    </submittedName>
</protein>
<dbReference type="RefSeq" id="WP_260104126.1">
    <property type="nucleotide sequence ID" value="NZ_JALXSQ010000014.1"/>
</dbReference>
<feature type="region of interest" description="Disordered" evidence="1">
    <location>
        <begin position="110"/>
        <end position="131"/>
    </location>
</feature>
<sequence>MKTELGAANVGAPNRLELNFNGQLDSSRIGFMGYSRSGSLVPELVEPCAAGATPIASIANYGASYPVPDSLDVPWAAPLAADIPVLDVMGSLTVTWTEPRALRLDLPEQHPALRPPHRSPKQHDRLAHHLK</sequence>